<dbReference type="CDD" id="cd03457">
    <property type="entry name" value="intradiol_dioxygenase_like"/>
    <property type="match status" value="1"/>
</dbReference>
<keyword evidence="2" id="KW-0223">Dioxygenase</keyword>
<dbReference type="InterPro" id="IPR015889">
    <property type="entry name" value="Intradiol_dOase_core"/>
</dbReference>
<dbReference type="PANTHER" id="PTHR34315">
    <property type="match status" value="1"/>
</dbReference>
<dbReference type="GO" id="GO:0016702">
    <property type="term" value="F:oxidoreductase activity, acting on single donors with incorporation of molecular oxygen, incorporation of two atoms of oxygen"/>
    <property type="evidence" value="ECO:0007669"/>
    <property type="project" value="InterPro"/>
</dbReference>
<dbReference type="OrthoDB" id="121380at2759"/>
<organism evidence="2 3">
    <name type="scientific">Rhizodiscina lignyota</name>
    <dbReference type="NCBI Taxonomy" id="1504668"/>
    <lineage>
        <taxon>Eukaryota</taxon>
        <taxon>Fungi</taxon>
        <taxon>Dikarya</taxon>
        <taxon>Ascomycota</taxon>
        <taxon>Pezizomycotina</taxon>
        <taxon>Dothideomycetes</taxon>
        <taxon>Pleosporomycetidae</taxon>
        <taxon>Aulographales</taxon>
        <taxon>Rhizodiscinaceae</taxon>
        <taxon>Rhizodiscina</taxon>
    </lineage>
</organism>
<reference evidence="2" key="1">
    <citation type="journal article" date="2020" name="Stud. Mycol.">
        <title>101 Dothideomycetes genomes: a test case for predicting lifestyles and emergence of pathogens.</title>
        <authorList>
            <person name="Haridas S."/>
            <person name="Albert R."/>
            <person name="Binder M."/>
            <person name="Bloem J."/>
            <person name="Labutti K."/>
            <person name="Salamov A."/>
            <person name="Andreopoulos B."/>
            <person name="Baker S."/>
            <person name="Barry K."/>
            <person name="Bills G."/>
            <person name="Bluhm B."/>
            <person name="Cannon C."/>
            <person name="Castanera R."/>
            <person name="Culley D."/>
            <person name="Daum C."/>
            <person name="Ezra D."/>
            <person name="Gonzalez J."/>
            <person name="Henrissat B."/>
            <person name="Kuo A."/>
            <person name="Liang C."/>
            <person name="Lipzen A."/>
            <person name="Lutzoni F."/>
            <person name="Magnuson J."/>
            <person name="Mondo S."/>
            <person name="Nolan M."/>
            <person name="Ohm R."/>
            <person name="Pangilinan J."/>
            <person name="Park H.-J."/>
            <person name="Ramirez L."/>
            <person name="Alfaro M."/>
            <person name="Sun H."/>
            <person name="Tritt A."/>
            <person name="Yoshinaga Y."/>
            <person name="Zwiers L.-H."/>
            <person name="Turgeon B."/>
            <person name="Goodwin S."/>
            <person name="Spatafora J."/>
            <person name="Crous P."/>
            <person name="Grigoriev I."/>
        </authorList>
    </citation>
    <scope>NUCLEOTIDE SEQUENCE</scope>
    <source>
        <strain evidence="2">CBS 133067</strain>
    </source>
</reference>
<accession>A0A9P4LZH0</accession>
<dbReference type="AlphaFoldDB" id="A0A9P4LZH0"/>
<keyword evidence="3" id="KW-1185">Reference proteome</keyword>
<gene>
    <name evidence="2" type="ORF">NA57DRAFT_49961</name>
</gene>
<dbReference type="EMBL" id="ML978144">
    <property type="protein sequence ID" value="KAF2092606.1"/>
    <property type="molecule type" value="Genomic_DNA"/>
</dbReference>
<evidence type="ECO:0000313" key="2">
    <source>
        <dbReference type="EMBL" id="KAF2092606.1"/>
    </source>
</evidence>
<proteinExistence type="predicted"/>
<dbReference type="Proteomes" id="UP000799772">
    <property type="component" value="Unassembled WGS sequence"/>
</dbReference>
<comment type="caution">
    <text evidence="2">The sequence shown here is derived from an EMBL/GenBank/DDBJ whole genome shotgun (WGS) entry which is preliminary data.</text>
</comment>
<dbReference type="PANTHER" id="PTHR34315:SF1">
    <property type="entry name" value="INTRADIOL RING-CLEAVAGE DIOXYGENASES DOMAIN-CONTAINING PROTEIN-RELATED"/>
    <property type="match status" value="1"/>
</dbReference>
<keyword evidence="2" id="KW-0560">Oxidoreductase</keyword>
<feature type="signal peptide" evidence="1">
    <location>
        <begin position="1"/>
        <end position="23"/>
    </location>
</feature>
<dbReference type="Gene3D" id="2.60.130.10">
    <property type="entry name" value="Aromatic compound dioxygenase"/>
    <property type="match status" value="1"/>
</dbReference>
<protein>
    <submittedName>
        <fullName evidence="2">Dioxygenase</fullName>
    </submittedName>
</protein>
<name>A0A9P4LZH0_9PEZI</name>
<feature type="chain" id="PRO_5040401676" evidence="1">
    <location>
        <begin position="24"/>
        <end position="351"/>
    </location>
</feature>
<evidence type="ECO:0000313" key="3">
    <source>
        <dbReference type="Proteomes" id="UP000799772"/>
    </source>
</evidence>
<sequence length="351" mass="38295">MVSFSKPISAVAVIGLFLNLLLAHPGHDHHAEAQKRAAQIQTSSKHSLAHCADALKERGHVERALARRSEWAEELRARNFIETMPFLKARDLDPLNISHASHLTGLAANATDGELFGDNEGGCVLQPEVTEGPYFVSGELIRSNVVEHQGGIPLYADMQFLDMTTCEPLTHVWVDWWQCNSTGVYGGVSAAGNGDSDTDTSNLNATFLRGIQSTDLNGVVRIESIFPGHYAGRTAHVHVLVHERNITIDVNKTIQDSSGMHVGQFFFDQDLISAVEATFPYHTNTQPLTTNEEDEYLATEAASSDPMMEYVLLGDKISDGILAWISIGVNTSYSYDVWVAATLTANGGVED</sequence>
<keyword evidence="1" id="KW-0732">Signal</keyword>
<evidence type="ECO:0000256" key="1">
    <source>
        <dbReference type="SAM" id="SignalP"/>
    </source>
</evidence>
<dbReference type="SUPFAM" id="SSF49482">
    <property type="entry name" value="Aromatic compound dioxygenase"/>
    <property type="match status" value="1"/>
</dbReference>
<dbReference type="GO" id="GO:0005506">
    <property type="term" value="F:iron ion binding"/>
    <property type="evidence" value="ECO:0007669"/>
    <property type="project" value="InterPro"/>
</dbReference>